<sequence>MALGLLSGGTVEAPSRGPRLDPECGDAVRSEAKAGRQRSGPDRKTAPPAPPASGARPRLLLWLVVVAWLLLAGLLSPFQGKLQSVTSNNAAAFLPDSAPSAEVSRFLKDRFPDGDTRPALVVQRRPGGLPPADRDAVVAEAARLRTVPGTQAPVAPFTAGGRPVPGLVSADGSVAVTVVPVTATGGKKVRETVDALRDALHPPSGVTTDVTGPAGISADAIAVFSDVDFRLLAATAVLVLVLLLIVYRSPLLAFVPLVVVSFAYVLAAGIVYALAAHAGLLVNSQATSLMLILMFGAGTDYCLLMTARYQEELAADPSAAWPALRRAVRRVWPTVFFSGLTVMASLSALFAADLGSTRVLGPVGIIGTASVLLSTFTLMPALLALIGPRALLRRVRARQGAAGPGAIGRAWERTARAVFRRPWWATAATLLFFAAGATGLTRSVDDMSLLHAFREPTSSAAGYRTLSDAFPAGTAAPLTVVVERADGPLSDADLAGAAARVRSVPDIASVAPQRVRSEDGRAGRLQAVLDTDPYDAKGLDRVADVRHALSSGLPSGVRAVVGGDPAVQLDTKHAADRDLRILVPLVLAIIMLVLVALLRAVVAPLYLIATVVVSFFGALGISMFVFRDLLGQHGVNPVMPTFAFLFLVALGVDYNIFLMARVREDARAHDTRTAVRTALLSTGSVITSAGLVLAGTFSILMILPLVMLFQLGFTVALGVLLDTVLVRVVLVPAVTYLLGEKAWWPARRTAPAAAAVPDPAD</sequence>
<dbReference type="GO" id="GO:0005886">
    <property type="term" value="C:plasma membrane"/>
    <property type="evidence" value="ECO:0007669"/>
    <property type="project" value="UniProtKB-SubCell"/>
</dbReference>
<dbReference type="InterPro" id="IPR000731">
    <property type="entry name" value="SSD"/>
</dbReference>
<organism evidence="10 11">
    <name type="scientific">Streptomyces mobaraensis</name>
    <name type="common">Streptoverticillium mobaraense</name>
    <dbReference type="NCBI Taxonomy" id="35621"/>
    <lineage>
        <taxon>Bacteria</taxon>
        <taxon>Bacillati</taxon>
        <taxon>Actinomycetota</taxon>
        <taxon>Actinomycetes</taxon>
        <taxon>Kitasatosporales</taxon>
        <taxon>Streptomycetaceae</taxon>
        <taxon>Streptomyces</taxon>
    </lineage>
</organism>
<feature type="region of interest" description="Disordered" evidence="7">
    <location>
        <begin position="1"/>
        <end position="53"/>
    </location>
</feature>
<evidence type="ECO:0000256" key="3">
    <source>
        <dbReference type="ARBA" id="ARBA00022475"/>
    </source>
</evidence>
<evidence type="ECO:0000256" key="7">
    <source>
        <dbReference type="SAM" id="MobiDB-lite"/>
    </source>
</evidence>
<comment type="subcellular location">
    <subcellularLocation>
        <location evidence="1">Cell membrane</location>
        <topology evidence="1">Multi-pass membrane protein</topology>
    </subcellularLocation>
</comment>
<keyword evidence="5 8" id="KW-1133">Transmembrane helix</keyword>
<dbReference type="PANTHER" id="PTHR33406">
    <property type="entry name" value="MEMBRANE PROTEIN MJ1562-RELATED"/>
    <property type="match status" value="1"/>
</dbReference>
<feature type="domain" description="SSD" evidence="9">
    <location>
        <begin position="252"/>
        <end position="385"/>
    </location>
</feature>
<dbReference type="EMBL" id="VOKX01000016">
    <property type="protein sequence ID" value="KAB7847306.1"/>
    <property type="molecule type" value="Genomic_DNA"/>
</dbReference>
<dbReference type="Gene3D" id="1.20.1640.10">
    <property type="entry name" value="Multidrug efflux transporter AcrB transmembrane domain"/>
    <property type="match status" value="2"/>
</dbReference>
<feature type="transmembrane region" description="Helical" evidence="8">
    <location>
        <begin position="678"/>
        <end position="703"/>
    </location>
</feature>
<evidence type="ECO:0000256" key="8">
    <source>
        <dbReference type="SAM" id="Phobius"/>
    </source>
</evidence>
<dbReference type="InterPro" id="IPR004869">
    <property type="entry name" value="MMPL_dom"/>
</dbReference>
<reference evidence="10 11" key="1">
    <citation type="journal article" date="2019" name="Microb. Cell Fact.">
        <title>Exploring novel herbicidin analogues by transcriptional regulator overexpression and MS/MS molecular networking.</title>
        <authorList>
            <person name="Shi Y."/>
            <person name="Gu R."/>
            <person name="Li Y."/>
            <person name="Wang X."/>
            <person name="Ren W."/>
            <person name="Li X."/>
            <person name="Wang L."/>
            <person name="Xie Y."/>
            <person name="Hong B."/>
        </authorList>
    </citation>
    <scope>NUCLEOTIDE SEQUENCE [LARGE SCALE GENOMIC DNA]</scope>
    <source>
        <strain evidence="10 11">US-43</strain>
    </source>
</reference>
<dbReference type="PANTHER" id="PTHR33406:SF6">
    <property type="entry name" value="MEMBRANE PROTEIN YDGH-RELATED"/>
    <property type="match status" value="1"/>
</dbReference>
<comment type="similarity">
    <text evidence="2">Belongs to the resistance-nodulation-cell division (RND) (TC 2.A.6) family. MmpL subfamily.</text>
</comment>
<evidence type="ECO:0000313" key="10">
    <source>
        <dbReference type="EMBL" id="KAB7847306.1"/>
    </source>
</evidence>
<feature type="compositionally biased region" description="Basic and acidic residues" evidence="7">
    <location>
        <begin position="18"/>
        <end position="45"/>
    </location>
</feature>
<feature type="domain" description="SSD" evidence="9">
    <location>
        <begin position="608"/>
        <end position="736"/>
    </location>
</feature>
<feature type="transmembrane region" description="Helical" evidence="8">
    <location>
        <begin position="423"/>
        <end position="441"/>
    </location>
</feature>
<proteinExistence type="inferred from homology"/>
<accession>A0A5N5WA49</accession>
<feature type="transmembrane region" description="Helical" evidence="8">
    <location>
        <begin position="364"/>
        <end position="386"/>
    </location>
</feature>
<evidence type="ECO:0000259" key="9">
    <source>
        <dbReference type="PROSITE" id="PS50156"/>
    </source>
</evidence>
<comment type="caution">
    <text evidence="10">The sequence shown here is derived from an EMBL/GenBank/DDBJ whole genome shotgun (WGS) entry which is preliminary data.</text>
</comment>
<dbReference type="InterPro" id="IPR050545">
    <property type="entry name" value="Mycobact_MmpL"/>
</dbReference>
<keyword evidence="6 8" id="KW-0472">Membrane</keyword>
<feature type="transmembrane region" description="Helical" evidence="8">
    <location>
        <begin position="286"/>
        <end position="304"/>
    </location>
</feature>
<feature type="transmembrane region" description="Helical" evidence="8">
    <location>
        <begin position="59"/>
        <end position="78"/>
    </location>
</feature>
<dbReference type="PROSITE" id="PS50156">
    <property type="entry name" value="SSD"/>
    <property type="match status" value="2"/>
</dbReference>
<keyword evidence="3" id="KW-1003">Cell membrane</keyword>
<keyword evidence="11" id="KW-1185">Reference proteome</keyword>
<dbReference type="AlphaFoldDB" id="A0A5N5WA49"/>
<feature type="transmembrane region" description="Helical" evidence="8">
    <location>
        <begin position="715"/>
        <end position="738"/>
    </location>
</feature>
<protein>
    <submittedName>
        <fullName evidence="10">MMPL family transporter</fullName>
    </submittedName>
</protein>
<evidence type="ECO:0000256" key="1">
    <source>
        <dbReference type="ARBA" id="ARBA00004651"/>
    </source>
</evidence>
<keyword evidence="4 8" id="KW-0812">Transmembrane</keyword>
<feature type="transmembrane region" description="Helical" evidence="8">
    <location>
        <begin position="579"/>
        <end position="598"/>
    </location>
</feature>
<evidence type="ECO:0000256" key="4">
    <source>
        <dbReference type="ARBA" id="ARBA00022692"/>
    </source>
</evidence>
<dbReference type="Proteomes" id="UP000327000">
    <property type="component" value="Unassembled WGS sequence"/>
</dbReference>
<evidence type="ECO:0000313" key="11">
    <source>
        <dbReference type="Proteomes" id="UP000327000"/>
    </source>
</evidence>
<dbReference type="SUPFAM" id="SSF82866">
    <property type="entry name" value="Multidrug efflux transporter AcrB transmembrane domain"/>
    <property type="match status" value="2"/>
</dbReference>
<feature type="transmembrane region" description="Helical" evidence="8">
    <location>
        <begin position="229"/>
        <end position="247"/>
    </location>
</feature>
<gene>
    <name evidence="10" type="ORF">FRZ00_11415</name>
</gene>
<dbReference type="OrthoDB" id="2365435at2"/>
<evidence type="ECO:0000256" key="2">
    <source>
        <dbReference type="ARBA" id="ARBA00010157"/>
    </source>
</evidence>
<evidence type="ECO:0000256" key="6">
    <source>
        <dbReference type="ARBA" id="ARBA00023136"/>
    </source>
</evidence>
<feature type="transmembrane region" description="Helical" evidence="8">
    <location>
        <begin position="331"/>
        <end position="352"/>
    </location>
</feature>
<dbReference type="Pfam" id="PF03176">
    <property type="entry name" value="MMPL"/>
    <property type="match status" value="2"/>
</dbReference>
<feature type="transmembrane region" description="Helical" evidence="8">
    <location>
        <begin position="605"/>
        <end position="626"/>
    </location>
</feature>
<feature type="transmembrane region" description="Helical" evidence="8">
    <location>
        <begin position="638"/>
        <end position="657"/>
    </location>
</feature>
<evidence type="ECO:0000256" key="5">
    <source>
        <dbReference type="ARBA" id="ARBA00022989"/>
    </source>
</evidence>
<feature type="transmembrane region" description="Helical" evidence="8">
    <location>
        <begin position="254"/>
        <end position="274"/>
    </location>
</feature>
<name>A0A5N5WA49_STRMB</name>